<evidence type="ECO:0000256" key="4">
    <source>
        <dbReference type="ARBA" id="ARBA00022692"/>
    </source>
</evidence>
<evidence type="ECO:0000256" key="2">
    <source>
        <dbReference type="ARBA" id="ARBA00005346"/>
    </source>
</evidence>
<feature type="transmembrane region" description="Helical" evidence="8">
    <location>
        <begin position="212"/>
        <end position="232"/>
    </location>
</feature>
<feature type="transmembrane region" description="Helical" evidence="8">
    <location>
        <begin position="170"/>
        <end position="192"/>
    </location>
</feature>
<dbReference type="GO" id="GO:0042773">
    <property type="term" value="P:ATP synthesis coupled electron transport"/>
    <property type="evidence" value="ECO:0007669"/>
    <property type="project" value="InterPro"/>
</dbReference>
<dbReference type="OrthoDB" id="9768329at2"/>
<feature type="transmembrane region" description="Helical" evidence="8">
    <location>
        <begin position="418"/>
        <end position="436"/>
    </location>
</feature>
<evidence type="ECO:0000256" key="3">
    <source>
        <dbReference type="ARBA" id="ARBA00022475"/>
    </source>
</evidence>
<feature type="transmembrane region" description="Helical" evidence="8">
    <location>
        <begin position="6"/>
        <end position="28"/>
    </location>
</feature>
<evidence type="ECO:0000259" key="9">
    <source>
        <dbReference type="Pfam" id="PF00361"/>
    </source>
</evidence>
<keyword evidence="11" id="KW-1185">Reference proteome</keyword>
<dbReference type="GO" id="GO:0008137">
    <property type="term" value="F:NADH dehydrogenase (ubiquinone) activity"/>
    <property type="evidence" value="ECO:0007669"/>
    <property type="project" value="InterPro"/>
</dbReference>
<accession>X5MF18</accession>
<dbReference type="Proteomes" id="UP000032160">
    <property type="component" value="Chromosome I"/>
</dbReference>
<feature type="transmembrane region" description="Helical" evidence="8">
    <location>
        <begin position="383"/>
        <end position="406"/>
    </location>
</feature>
<keyword evidence="4 7" id="KW-0812">Transmembrane</keyword>
<reference evidence="10 11" key="1">
    <citation type="journal article" date="2014" name="Front. Genet.">
        <title>Genome and metabolic network of "Candidatus Phaeomarinobacter ectocarpi" Ec32, a new candidate genus of Alphaproteobacteria frequently associated with brown algae.</title>
        <authorList>
            <person name="Dittami S.M."/>
            <person name="Barbeyron T."/>
            <person name="Boyen C."/>
            <person name="Cambefort J."/>
            <person name="Collet G."/>
            <person name="Delage L."/>
            <person name="Gobet A."/>
            <person name="Groisillier A."/>
            <person name="Leblanc C."/>
            <person name="Michel G."/>
            <person name="Scornet D."/>
            <person name="Siegel A."/>
            <person name="Tapia J.E."/>
            <person name="Tonon T."/>
        </authorList>
    </citation>
    <scope>NUCLEOTIDE SEQUENCE [LARGE SCALE GENOMIC DNA]</scope>
    <source>
        <strain evidence="10 11">Ec32</strain>
    </source>
</reference>
<dbReference type="RefSeq" id="WP_043949119.1">
    <property type="nucleotide sequence ID" value="NZ_HG966617.1"/>
</dbReference>
<dbReference type="AlphaFoldDB" id="X5MF18"/>
<feature type="transmembrane region" description="Helical" evidence="8">
    <location>
        <begin position="312"/>
        <end position="331"/>
    </location>
</feature>
<dbReference type="InterPro" id="IPR003918">
    <property type="entry name" value="NADH_UbQ_OxRdtase"/>
</dbReference>
<feature type="transmembrane region" description="Helical" evidence="8">
    <location>
        <begin position="114"/>
        <end position="133"/>
    </location>
</feature>
<evidence type="ECO:0000313" key="11">
    <source>
        <dbReference type="Proteomes" id="UP000032160"/>
    </source>
</evidence>
<keyword evidence="5 8" id="KW-1133">Transmembrane helix</keyword>
<evidence type="ECO:0000313" key="10">
    <source>
        <dbReference type="EMBL" id="CDO61287.1"/>
    </source>
</evidence>
<dbReference type="HOGENOM" id="CLU_007100_9_5_5"/>
<feature type="domain" description="NADH:quinone oxidoreductase/Mrp antiporter transmembrane" evidence="9">
    <location>
        <begin position="135"/>
        <end position="430"/>
    </location>
</feature>
<feature type="transmembrane region" description="Helical" evidence="8">
    <location>
        <begin position="81"/>
        <end position="102"/>
    </location>
</feature>
<dbReference type="PANTHER" id="PTHR42703:SF1">
    <property type="entry name" value="NA(+)_H(+) ANTIPORTER SUBUNIT D1"/>
    <property type="match status" value="1"/>
</dbReference>
<comment type="subcellular location">
    <subcellularLocation>
        <location evidence="1">Cell membrane</location>
        <topology evidence="1">Multi-pass membrane protein</topology>
    </subcellularLocation>
    <subcellularLocation>
        <location evidence="7">Membrane</location>
        <topology evidence="7">Multi-pass membrane protein</topology>
    </subcellularLocation>
</comment>
<evidence type="ECO:0000256" key="1">
    <source>
        <dbReference type="ARBA" id="ARBA00004651"/>
    </source>
</evidence>
<feature type="transmembrane region" description="Helical" evidence="8">
    <location>
        <begin position="286"/>
        <end position="305"/>
    </location>
</feature>
<organism evidence="10 11">
    <name type="scientific">Candidatus Phaeomarinibacter ectocarpi</name>
    <dbReference type="NCBI Taxonomy" id="1458461"/>
    <lineage>
        <taxon>Bacteria</taxon>
        <taxon>Pseudomonadati</taxon>
        <taxon>Pseudomonadota</taxon>
        <taxon>Alphaproteobacteria</taxon>
        <taxon>Hyphomicrobiales</taxon>
        <taxon>Parvibaculaceae</taxon>
        <taxon>Candidatus Phaeomarinibacter</taxon>
    </lineage>
</organism>
<evidence type="ECO:0000256" key="5">
    <source>
        <dbReference type="ARBA" id="ARBA00022989"/>
    </source>
</evidence>
<feature type="transmembrane region" description="Helical" evidence="8">
    <location>
        <begin position="35"/>
        <end position="61"/>
    </location>
</feature>
<keyword evidence="6 8" id="KW-0472">Membrane</keyword>
<dbReference type="EMBL" id="HG966617">
    <property type="protein sequence ID" value="CDO61287.1"/>
    <property type="molecule type" value="Genomic_DNA"/>
</dbReference>
<dbReference type="PANTHER" id="PTHR42703">
    <property type="entry name" value="NADH DEHYDROGENASE"/>
    <property type="match status" value="1"/>
</dbReference>
<evidence type="ECO:0000256" key="8">
    <source>
        <dbReference type="SAM" id="Phobius"/>
    </source>
</evidence>
<feature type="transmembrane region" description="Helical" evidence="8">
    <location>
        <begin position="244"/>
        <end position="266"/>
    </location>
</feature>
<gene>
    <name evidence="10" type="ORF">BN1012_Phect3075</name>
</gene>
<dbReference type="KEGG" id="pect:BN1012_Phect3075"/>
<evidence type="ECO:0000256" key="6">
    <source>
        <dbReference type="ARBA" id="ARBA00023136"/>
    </source>
</evidence>
<dbReference type="PRINTS" id="PR01437">
    <property type="entry name" value="NUOXDRDTASE4"/>
</dbReference>
<dbReference type="STRING" id="1458461.BN1012_Phect3075"/>
<sequence length="516" mass="55295">MMEFIMYHLPALQVVVPMLAAPICLLMMRGSLAGLVALVTGVLCFVMSLLLLQQVIVSGPISYQLGGWAPPFGIEYRVDAMNAFVLVIVAATSALVLPFARRSIRAEIEPSKQALFYTVFTLCLTGLLGVTITGDAFNVFVFLEISSLSTYVLVAMGARRDRRALTAGYTYLVMGTIGATFYVIGLGLLYQATGTLNMEDLAVRLQPLGDLTSVRAGFAFIMVGLALKLAMFPIHAWLPNAYTYAPSVVSIFLAATSTKVAVYVLLRFMFTVFGYDFPVVELSLSTVFLPLAVIAMFVASAVAVFQTDFKRLLAYSSVAQIGYMVLGFSMASVTGLTATMVHLFNHAAMKGVMFMVAGAVVYRVGSTAVTSFAGLGRQMPWTMAAMVVGGLSLIGVPLTVGFISKWYLILGALETGDWIIAFMIVASSLIAVIYVWRMVEMAYLTPAPEGSKPVREAPLSMLLPMWTLALVCLYFGINAELTASIGQAVAETLLNGGVDAAASVIPMDEVVEGVAP</sequence>
<protein>
    <submittedName>
        <fullName evidence="10">pH adaptation potassium efflux system protein D 3</fullName>
    </submittedName>
</protein>
<comment type="similarity">
    <text evidence="2">Belongs to the CPA3 antiporters (TC 2.A.63) subunit D family.</text>
</comment>
<feature type="transmembrane region" description="Helical" evidence="8">
    <location>
        <begin position="457"/>
        <end position="477"/>
    </location>
</feature>
<keyword evidence="3" id="KW-1003">Cell membrane</keyword>
<dbReference type="Pfam" id="PF00361">
    <property type="entry name" value="Proton_antipo_M"/>
    <property type="match status" value="1"/>
</dbReference>
<dbReference type="InterPro" id="IPR001750">
    <property type="entry name" value="ND/Mrp_TM"/>
</dbReference>
<dbReference type="GO" id="GO:0005886">
    <property type="term" value="C:plasma membrane"/>
    <property type="evidence" value="ECO:0007669"/>
    <property type="project" value="UniProtKB-SubCell"/>
</dbReference>
<dbReference type="InterPro" id="IPR050586">
    <property type="entry name" value="CPA3_Na-H_Antiporter_D"/>
</dbReference>
<name>X5MF18_9HYPH</name>
<proteinExistence type="inferred from homology"/>
<evidence type="ECO:0000256" key="7">
    <source>
        <dbReference type="RuleBase" id="RU000320"/>
    </source>
</evidence>
<feature type="transmembrane region" description="Helical" evidence="8">
    <location>
        <begin position="139"/>
        <end position="158"/>
    </location>
</feature>